<evidence type="ECO:0000256" key="2">
    <source>
        <dbReference type="SAM" id="SignalP"/>
    </source>
</evidence>
<dbReference type="Proteomes" id="UP000075881">
    <property type="component" value="Unassembled WGS sequence"/>
</dbReference>
<dbReference type="VEuPathDB" id="VectorBase:ACHR000796"/>
<feature type="compositionally biased region" description="Low complexity" evidence="1">
    <location>
        <begin position="30"/>
        <end position="41"/>
    </location>
</feature>
<feature type="compositionally biased region" description="Basic and acidic residues" evidence="1">
    <location>
        <begin position="72"/>
        <end position="83"/>
    </location>
</feature>
<reference evidence="4" key="1">
    <citation type="submission" date="2013-03" db="EMBL/GenBank/DDBJ databases">
        <title>The Genome Sequence of Anopheles christyi ACHKN1017.</title>
        <authorList>
            <consortium name="The Broad Institute Genomics Platform"/>
            <person name="Neafsey D.E."/>
            <person name="Besansky N."/>
            <person name="Walker B."/>
            <person name="Young S.K."/>
            <person name="Zeng Q."/>
            <person name="Gargeya S."/>
            <person name="Fitzgerald M."/>
            <person name="Haas B."/>
            <person name="Abouelleil A."/>
            <person name="Allen A.W."/>
            <person name="Alvarado L."/>
            <person name="Arachchi H.M."/>
            <person name="Berlin A.M."/>
            <person name="Chapman S.B."/>
            <person name="Gainer-Dewar J."/>
            <person name="Goldberg J."/>
            <person name="Griggs A."/>
            <person name="Gujja S."/>
            <person name="Hansen M."/>
            <person name="Howarth C."/>
            <person name="Imamovic A."/>
            <person name="Ireland A."/>
            <person name="Larimer J."/>
            <person name="McCowan C."/>
            <person name="Murphy C."/>
            <person name="Pearson M."/>
            <person name="Poon T.W."/>
            <person name="Priest M."/>
            <person name="Roberts A."/>
            <person name="Saif S."/>
            <person name="Shea T."/>
            <person name="Sisk P."/>
            <person name="Sykes S."/>
            <person name="Wortman J."/>
            <person name="Nusbaum C."/>
            <person name="Birren B."/>
        </authorList>
    </citation>
    <scope>NUCLEOTIDE SEQUENCE [LARGE SCALE GENOMIC DNA]</scope>
    <source>
        <strain evidence="4">ACHKN1017</strain>
    </source>
</reference>
<evidence type="ECO:0000313" key="3">
    <source>
        <dbReference type="EnsemblMetazoa" id="ACHR000796-PA"/>
    </source>
</evidence>
<protein>
    <submittedName>
        <fullName evidence="3">Uncharacterized protein</fullName>
    </submittedName>
</protein>
<evidence type="ECO:0000313" key="4">
    <source>
        <dbReference type="Proteomes" id="UP000075881"/>
    </source>
</evidence>
<feature type="region of interest" description="Disordered" evidence="1">
    <location>
        <begin position="22"/>
        <end position="109"/>
    </location>
</feature>
<proteinExistence type="predicted"/>
<name>A0A182JQL3_9DIPT</name>
<organism evidence="3 4">
    <name type="scientific">Anopheles christyi</name>
    <dbReference type="NCBI Taxonomy" id="43041"/>
    <lineage>
        <taxon>Eukaryota</taxon>
        <taxon>Metazoa</taxon>
        <taxon>Ecdysozoa</taxon>
        <taxon>Arthropoda</taxon>
        <taxon>Hexapoda</taxon>
        <taxon>Insecta</taxon>
        <taxon>Pterygota</taxon>
        <taxon>Neoptera</taxon>
        <taxon>Endopterygota</taxon>
        <taxon>Diptera</taxon>
        <taxon>Nematocera</taxon>
        <taxon>Culicoidea</taxon>
        <taxon>Culicidae</taxon>
        <taxon>Anophelinae</taxon>
        <taxon>Anopheles</taxon>
    </lineage>
</organism>
<evidence type="ECO:0000256" key="1">
    <source>
        <dbReference type="SAM" id="MobiDB-lite"/>
    </source>
</evidence>
<sequence length="230" mass="24543">MKPVVLSCFCLVVLLATTSFAAPTSRKGTESSSESVESNESNSKETTGEVNNAAEVTEDTNTAQEVTLPENNVKDTVKLEPTKTVEQTVTDSKNTELVPESSKAEVKLESTKTAVESVETNNVVGQEDSLKTVAAGDEITPEDSAKKVSVTEDSKVEMDATRTLETVEQPRETVQVTDVTQKVNDLPTVEVTVTLAEKEGIDLRGETNDTVLATTETDTDVATDAVVADV</sequence>
<dbReference type="AlphaFoldDB" id="A0A182JQL3"/>
<keyword evidence="4" id="KW-1185">Reference proteome</keyword>
<accession>A0A182JQL3</accession>
<reference evidence="3" key="2">
    <citation type="submission" date="2020-05" db="UniProtKB">
        <authorList>
            <consortium name="EnsemblMetazoa"/>
        </authorList>
    </citation>
    <scope>IDENTIFICATION</scope>
    <source>
        <strain evidence="3">ACHKN1017</strain>
    </source>
</reference>
<feature type="signal peptide" evidence="2">
    <location>
        <begin position="1"/>
        <end position="21"/>
    </location>
</feature>
<dbReference type="EnsemblMetazoa" id="ACHR000796-RA">
    <property type="protein sequence ID" value="ACHR000796-PA"/>
    <property type="gene ID" value="ACHR000796"/>
</dbReference>
<feature type="chain" id="PRO_5008124491" evidence="2">
    <location>
        <begin position="22"/>
        <end position="230"/>
    </location>
</feature>
<keyword evidence="2" id="KW-0732">Signal</keyword>